<dbReference type="SUPFAM" id="SSF55874">
    <property type="entry name" value="ATPase domain of HSP90 chaperone/DNA topoisomerase II/histidine kinase"/>
    <property type="match status" value="1"/>
</dbReference>
<dbReference type="SMART" id="SM00387">
    <property type="entry name" value="HATPase_c"/>
    <property type="match status" value="1"/>
</dbReference>
<keyword evidence="12" id="KW-1133">Transmembrane helix</keyword>
<dbReference type="PROSITE" id="PS50885">
    <property type="entry name" value="HAMP"/>
    <property type="match status" value="1"/>
</dbReference>
<keyword evidence="10" id="KW-0902">Two-component regulatory system</keyword>
<dbReference type="PROSITE" id="PS50109">
    <property type="entry name" value="HIS_KIN"/>
    <property type="match status" value="1"/>
</dbReference>
<dbReference type="PRINTS" id="PR00344">
    <property type="entry name" value="BCTRLSENSOR"/>
</dbReference>
<dbReference type="InterPro" id="IPR013767">
    <property type="entry name" value="PAS_fold"/>
</dbReference>
<dbReference type="CDD" id="cd00130">
    <property type="entry name" value="PAS"/>
    <property type="match status" value="1"/>
</dbReference>
<feature type="domain" description="PAS" evidence="14">
    <location>
        <begin position="248"/>
        <end position="293"/>
    </location>
</feature>
<dbReference type="PANTHER" id="PTHR45453:SF1">
    <property type="entry name" value="PHOSPHATE REGULON SENSOR PROTEIN PHOR"/>
    <property type="match status" value="1"/>
</dbReference>
<evidence type="ECO:0000259" key="15">
    <source>
        <dbReference type="PROSITE" id="PS50885"/>
    </source>
</evidence>
<protein>
    <recommendedName>
        <fullName evidence="3">histidine kinase</fullName>
        <ecNumber evidence="3">2.7.13.3</ecNumber>
    </recommendedName>
</protein>
<dbReference type="NCBIfam" id="NF046044">
    <property type="entry name" value="PnpS"/>
    <property type="match status" value="1"/>
</dbReference>
<keyword evidence="7" id="KW-0547">Nucleotide-binding</keyword>
<evidence type="ECO:0000256" key="11">
    <source>
        <dbReference type="ARBA" id="ARBA00023136"/>
    </source>
</evidence>
<dbReference type="Pfam" id="PF16736">
    <property type="entry name" value="sCache_like"/>
    <property type="match status" value="1"/>
</dbReference>
<dbReference type="Gene3D" id="3.30.450.20">
    <property type="entry name" value="PAS domain"/>
    <property type="match status" value="2"/>
</dbReference>
<dbReference type="Gene3D" id="1.10.8.500">
    <property type="entry name" value="HAMP domain in histidine kinase"/>
    <property type="match status" value="1"/>
</dbReference>
<dbReference type="EMBL" id="BORQ01000003">
    <property type="protein sequence ID" value="GIO31358.1"/>
    <property type="molecule type" value="Genomic_DNA"/>
</dbReference>
<dbReference type="FunFam" id="3.30.565.10:FF:000006">
    <property type="entry name" value="Sensor histidine kinase WalK"/>
    <property type="match status" value="1"/>
</dbReference>
<keyword evidence="4" id="KW-1003">Cell membrane</keyword>
<sequence length="595" mass="65977">MRPFRIRLTIILMVMIGISMAGAGLTMARVFEKSHISALEENMIREIQLLSRTFDFHQAQSGDAIDYYTREARELAALTDSRVTFISKNGTVIGDSESDPRHMDNHSGREEIKDAARKGSGSAIRHSSTLKEDMLYVAVPVVSAGNFDGFIRLSVSLASVDQGVRKGWTLMAGGLAILFVIAAVVSYRVAAGLTSPLEKITRVAGRISKLDYDARVNINRKDEIGELAKAINGMADSLQNQLQTIRDNENLLQSVLDNMTTGILLVNPEGKIALINPATENMLHIKGGQFNGRPVAELKQYYELTRLIQEGIERRENIHEERSVYQPAETILQLDGVPMFGEDGSFKGMLFLLQNITAIRRLENMRSEFVANVSHELKTPVAAVKGFAETLLGGGVKDEETARSFLQIIYDESERLNRLISDILDLSKIESRRSPMDYAPVHMATFCASILDTMATVAEKKRIALHGDIPEELFIEADEDKLRQILINLLSNAISYTQDGGKVELNVREIQDAEGTEKILIHVTDTGIGIPKKDQPRIFERFYRVDKARSRSSGGTGLGLSIVKHLVELHHGEISVESELGIGTTFTVELPMLQD</sequence>
<evidence type="ECO:0000259" key="14">
    <source>
        <dbReference type="PROSITE" id="PS50112"/>
    </source>
</evidence>
<evidence type="ECO:0000259" key="13">
    <source>
        <dbReference type="PROSITE" id="PS50109"/>
    </source>
</evidence>
<dbReference type="SMART" id="SM00304">
    <property type="entry name" value="HAMP"/>
    <property type="match status" value="1"/>
</dbReference>
<dbReference type="GO" id="GO:0000155">
    <property type="term" value="F:phosphorelay sensor kinase activity"/>
    <property type="evidence" value="ECO:0007669"/>
    <property type="project" value="InterPro"/>
</dbReference>
<dbReference type="InterPro" id="IPR003594">
    <property type="entry name" value="HATPase_dom"/>
</dbReference>
<dbReference type="GO" id="GO:0005524">
    <property type="term" value="F:ATP binding"/>
    <property type="evidence" value="ECO:0007669"/>
    <property type="project" value="UniProtKB-KW"/>
</dbReference>
<evidence type="ECO:0000256" key="2">
    <source>
        <dbReference type="ARBA" id="ARBA00004651"/>
    </source>
</evidence>
<evidence type="ECO:0000256" key="6">
    <source>
        <dbReference type="ARBA" id="ARBA00022679"/>
    </source>
</evidence>
<dbReference type="FunFam" id="1.10.287.130:FF:000008">
    <property type="entry name" value="Two-component sensor histidine kinase"/>
    <property type="match status" value="1"/>
</dbReference>
<dbReference type="PANTHER" id="PTHR45453">
    <property type="entry name" value="PHOSPHATE REGULON SENSOR PROTEIN PHOR"/>
    <property type="match status" value="1"/>
</dbReference>
<comment type="subcellular location">
    <subcellularLocation>
        <location evidence="2">Cell membrane</location>
        <topology evidence="2">Multi-pass membrane protein</topology>
    </subcellularLocation>
</comment>
<comment type="catalytic activity">
    <reaction evidence="1">
        <text>ATP + protein L-histidine = ADP + protein N-phospho-L-histidine.</text>
        <dbReference type="EC" id="2.7.13.3"/>
    </reaction>
</comment>
<dbReference type="Proteomes" id="UP000679779">
    <property type="component" value="Unassembled WGS sequence"/>
</dbReference>
<evidence type="ECO:0000256" key="5">
    <source>
        <dbReference type="ARBA" id="ARBA00022553"/>
    </source>
</evidence>
<dbReference type="AlphaFoldDB" id="A0A919XHA7"/>
<evidence type="ECO:0000313" key="17">
    <source>
        <dbReference type="Proteomes" id="UP000679779"/>
    </source>
</evidence>
<reference evidence="16" key="1">
    <citation type="submission" date="2021-03" db="EMBL/GenBank/DDBJ databases">
        <title>Antimicrobial resistance genes in bacteria isolated from Japanese honey, and their potential for conferring macrolide and lincosamide resistance in the American foulbrood pathogen Paenibacillus larvae.</title>
        <authorList>
            <person name="Okamoto M."/>
            <person name="Kumagai M."/>
            <person name="Kanamori H."/>
            <person name="Takamatsu D."/>
        </authorList>
    </citation>
    <scope>NUCLEOTIDE SEQUENCE</scope>
    <source>
        <strain evidence="16">J2TS6</strain>
    </source>
</reference>
<dbReference type="CDD" id="cd16922">
    <property type="entry name" value="HATPase_EvgS-ArcB-TorS-like"/>
    <property type="match status" value="1"/>
</dbReference>
<dbReference type="Gene3D" id="1.10.287.130">
    <property type="match status" value="1"/>
</dbReference>
<dbReference type="Gene3D" id="3.30.565.10">
    <property type="entry name" value="Histidine kinase-like ATPase, C-terminal domain"/>
    <property type="match status" value="1"/>
</dbReference>
<keyword evidence="8 16" id="KW-0418">Kinase</keyword>
<dbReference type="CDD" id="cd00082">
    <property type="entry name" value="HisKA"/>
    <property type="match status" value="1"/>
</dbReference>
<dbReference type="EC" id="2.7.13.3" evidence="3"/>
<feature type="transmembrane region" description="Helical" evidence="12">
    <location>
        <begin position="6"/>
        <end position="28"/>
    </location>
</feature>
<dbReference type="Pfam" id="PF02518">
    <property type="entry name" value="HATPase_c"/>
    <property type="match status" value="1"/>
</dbReference>
<dbReference type="InterPro" id="IPR000014">
    <property type="entry name" value="PAS"/>
</dbReference>
<dbReference type="GO" id="GO:0016036">
    <property type="term" value="P:cellular response to phosphate starvation"/>
    <property type="evidence" value="ECO:0007669"/>
    <property type="project" value="TreeGrafter"/>
</dbReference>
<dbReference type="GO" id="GO:0006355">
    <property type="term" value="P:regulation of DNA-templated transcription"/>
    <property type="evidence" value="ECO:0007669"/>
    <property type="project" value="InterPro"/>
</dbReference>
<evidence type="ECO:0000256" key="3">
    <source>
        <dbReference type="ARBA" id="ARBA00012438"/>
    </source>
</evidence>
<dbReference type="InterPro" id="IPR003661">
    <property type="entry name" value="HisK_dim/P_dom"/>
</dbReference>
<dbReference type="NCBIfam" id="TIGR00229">
    <property type="entry name" value="sensory_box"/>
    <property type="match status" value="1"/>
</dbReference>
<accession>A0A919XHA7</accession>
<keyword evidence="12" id="KW-0812">Transmembrane</keyword>
<dbReference type="GO" id="GO:0004721">
    <property type="term" value="F:phosphoprotein phosphatase activity"/>
    <property type="evidence" value="ECO:0007669"/>
    <property type="project" value="TreeGrafter"/>
</dbReference>
<proteinExistence type="predicted"/>
<name>A0A919XHA7_9BACL</name>
<gene>
    <name evidence="16" type="primary">phoR_1</name>
    <name evidence="16" type="ORF">J2TS6_24990</name>
</gene>
<dbReference type="InterPro" id="IPR036890">
    <property type="entry name" value="HATPase_C_sf"/>
</dbReference>
<dbReference type="InterPro" id="IPR005467">
    <property type="entry name" value="His_kinase_dom"/>
</dbReference>
<dbReference type="CDD" id="cd06225">
    <property type="entry name" value="HAMP"/>
    <property type="match status" value="1"/>
</dbReference>
<keyword evidence="17" id="KW-1185">Reference proteome</keyword>
<dbReference type="SUPFAM" id="SSF47384">
    <property type="entry name" value="Homodimeric domain of signal transducing histidine kinase"/>
    <property type="match status" value="1"/>
</dbReference>
<organism evidence="16 17">
    <name type="scientific">Paenibacillus albilobatus</name>
    <dbReference type="NCBI Taxonomy" id="2716884"/>
    <lineage>
        <taxon>Bacteria</taxon>
        <taxon>Bacillati</taxon>
        <taxon>Bacillota</taxon>
        <taxon>Bacilli</taxon>
        <taxon>Bacillales</taxon>
        <taxon>Paenibacillaceae</taxon>
        <taxon>Paenibacillus</taxon>
    </lineage>
</organism>
<dbReference type="SUPFAM" id="SSF55785">
    <property type="entry name" value="PYP-like sensor domain (PAS domain)"/>
    <property type="match status" value="1"/>
</dbReference>
<dbReference type="InterPro" id="IPR050351">
    <property type="entry name" value="BphY/WalK/GraS-like"/>
</dbReference>
<dbReference type="RefSeq" id="WP_212957800.1">
    <property type="nucleotide sequence ID" value="NZ_BORQ01000003.1"/>
</dbReference>
<dbReference type="InterPro" id="IPR031967">
    <property type="entry name" value="PhoR_single_Cache-like_dom"/>
</dbReference>
<feature type="domain" description="HAMP" evidence="15">
    <location>
        <begin position="191"/>
        <end position="243"/>
    </location>
</feature>
<evidence type="ECO:0000256" key="1">
    <source>
        <dbReference type="ARBA" id="ARBA00000085"/>
    </source>
</evidence>
<feature type="transmembrane region" description="Helical" evidence="12">
    <location>
        <begin position="167"/>
        <end position="190"/>
    </location>
</feature>
<keyword evidence="5" id="KW-0597">Phosphoprotein</keyword>
<evidence type="ECO:0000256" key="10">
    <source>
        <dbReference type="ARBA" id="ARBA00023012"/>
    </source>
</evidence>
<dbReference type="Pfam" id="PF00672">
    <property type="entry name" value="HAMP"/>
    <property type="match status" value="1"/>
</dbReference>
<dbReference type="SMART" id="SM00388">
    <property type="entry name" value="HisKA"/>
    <property type="match status" value="1"/>
</dbReference>
<dbReference type="SMART" id="SM00091">
    <property type="entry name" value="PAS"/>
    <property type="match status" value="1"/>
</dbReference>
<evidence type="ECO:0000256" key="9">
    <source>
        <dbReference type="ARBA" id="ARBA00022840"/>
    </source>
</evidence>
<evidence type="ECO:0000256" key="7">
    <source>
        <dbReference type="ARBA" id="ARBA00022741"/>
    </source>
</evidence>
<dbReference type="SUPFAM" id="SSF158472">
    <property type="entry name" value="HAMP domain-like"/>
    <property type="match status" value="1"/>
</dbReference>
<dbReference type="InterPro" id="IPR003660">
    <property type="entry name" value="HAMP_dom"/>
</dbReference>
<evidence type="ECO:0000256" key="8">
    <source>
        <dbReference type="ARBA" id="ARBA00022777"/>
    </source>
</evidence>
<dbReference type="GO" id="GO:0005886">
    <property type="term" value="C:plasma membrane"/>
    <property type="evidence" value="ECO:0007669"/>
    <property type="project" value="UniProtKB-SubCell"/>
</dbReference>
<evidence type="ECO:0000313" key="16">
    <source>
        <dbReference type="EMBL" id="GIO31358.1"/>
    </source>
</evidence>
<keyword evidence="11 12" id="KW-0472">Membrane</keyword>
<dbReference type="PROSITE" id="PS50112">
    <property type="entry name" value="PAS"/>
    <property type="match status" value="1"/>
</dbReference>
<keyword evidence="6" id="KW-0808">Transferase</keyword>
<comment type="caution">
    <text evidence="16">The sequence shown here is derived from an EMBL/GenBank/DDBJ whole genome shotgun (WGS) entry which is preliminary data.</text>
</comment>
<keyword evidence="9" id="KW-0067">ATP-binding</keyword>
<dbReference type="Pfam" id="PF00512">
    <property type="entry name" value="HisKA"/>
    <property type="match status" value="1"/>
</dbReference>
<dbReference type="InterPro" id="IPR035965">
    <property type="entry name" value="PAS-like_dom_sf"/>
</dbReference>
<dbReference type="InterPro" id="IPR036097">
    <property type="entry name" value="HisK_dim/P_sf"/>
</dbReference>
<evidence type="ECO:0000256" key="12">
    <source>
        <dbReference type="SAM" id="Phobius"/>
    </source>
</evidence>
<feature type="domain" description="Histidine kinase" evidence="13">
    <location>
        <begin position="372"/>
        <end position="594"/>
    </location>
</feature>
<dbReference type="Pfam" id="PF00989">
    <property type="entry name" value="PAS"/>
    <property type="match status" value="1"/>
</dbReference>
<dbReference type="InterPro" id="IPR004358">
    <property type="entry name" value="Sig_transdc_His_kin-like_C"/>
</dbReference>
<evidence type="ECO:0000256" key="4">
    <source>
        <dbReference type="ARBA" id="ARBA00022475"/>
    </source>
</evidence>